<dbReference type="AlphaFoldDB" id="A0A1X0Q8R3"/>
<gene>
    <name evidence="1" type="ORF">HERIO_1959</name>
</gene>
<protein>
    <submittedName>
        <fullName evidence="1">Uncharacterized protein</fullName>
    </submittedName>
</protein>
<dbReference type="VEuPathDB" id="MicrosporidiaDB:A0H76_338"/>
<name>A0A1X0Q8R3_9MICR</name>
<reference evidence="1 2" key="1">
    <citation type="journal article" date="2017" name="Environ. Microbiol.">
        <title>Decay of the glycolytic pathway and adaptation to intranuclear parasitism within Enterocytozoonidae microsporidia.</title>
        <authorList>
            <person name="Wiredu Boakye D."/>
            <person name="Jaroenlak P."/>
            <person name="Prachumwat A."/>
            <person name="Williams T.A."/>
            <person name="Bateman K.S."/>
            <person name="Itsathitphaisarn O."/>
            <person name="Sritunyalucksana K."/>
            <person name="Paszkiewicz K.H."/>
            <person name="Moore K.A."/>
            <person name="Stentiford G.D."/>
            <person name="Williams B.A."/>
        </authorList>
    </citation>
    <scope>NUCLEOTIDE SEQUENCE [LARGE SCALE GENOMIC DNA]</scope>
    <source>
        <strain evidence="1 2">GB1</strain>
    </source>
</reference>
<sequence length="229" mass="26871">MNLQRQKHFNFRINDIKLIKNISKDKPFILKEYLNGAENSVFLNDFDVIIKTFNDCLFKIVKIYLYSCKDKKKLLGMTKIRVKEILLAGKKLFQEKIKKEMSGLFAKDSTGVIKLPIYKVDYVSMLDFYDDEKNSIGEMTIRYKISDTNELFVLNEQPSIMQNILNYVFTKEESTILNYVKDDLIELITDSHYDRLLLFLGTFPITNYYSDIYGVCDGINCETKCENPF</sequence>
<dbReference type="EMBL" id="LVKB01000131">
    <property type="protein sequence ID" value="ORD96075.1"/>
    <property type="molecule type" value="Genomic_DNA"/>
</dbReference>
<proteinExistence type="predicted"/>
<accession>A0A1X0Q8R3</accession>
<organism evidence="1 2">
    <name type="scientific">Hepatospora eriocheir</name>
    <dbReference type="NCBI Taxonomy" id="1081669"/>
    <lineage>
        <taxon>Eukaryota</taxon>
        <taxon>Fungi</taxon>
        <taxon>Fungi incertae sedis</taxon>
        <taxon>Microsporidia</taxon>
        <taxon>Hepatosporidae</taxon>
        <taxon>Hepatospora</taxon>
    </lineage>
</organism>
<dbReference type="Proteomes" id="UP000192356">
    <property type="component" value="Unassembled WGS sequence"/>
</dbReference>
<dbReference type="VEuPathDB" id="MicrosporidiaDB:HERIO_1959"/>
<dbReference type="VEuPathDB" id="MicrosporidiaDB:A0H76_2308"/>
<evidence type="ECO:0000313" key="1">
    <source>
        <dbReference type="EMBL" id="ORD96075.1"/>
    </source>
</evidence>
<evidence type="ECO:0000313" key="2">
    <source>
        <dbReference type="Proteomes" id="UP000192356"/>
    </source>
</evidence>
<keyword evidence="2" id="KW-1185">Reference proteome</keyword>
<comment type="caution">
    <text evidence="1">The sequence shown here is derived from an EMBL/GenBank/DDBJ whole genome shotgun (WGS) entry which is preliminary data.</text>
</comment>